<evidence type="ECO:0000259" key="2">
    <source>
        <dbReference type="Pfam" id="PF20606"/>
    </source>
</evidence>
<keyword evidence="4" id="KW-1185">Reference proteome</keyword>
<dbReference type="Pfam" id="PF20606">
    <property type="entry name" value="DUF6799"/>
    <property type="match status" value="1"/>
</dbReference>
<dbReference type="RefSeq" id="WP_190924086.1">
    <property type="nucleotide sequence ID" value="NZ_JACXAC010000003.1"/>
</dbReference>
<evidence type="ECO:0000256" key="1">
    <source>
        <dbReference type="SAM" id="SignalP"/>
    </source>
</evidence>
<evidence type="ECO:0000313" key="4">
    <source>
        <dbReference type="Proteomes" id="UP000606003"/>
    </source>
</evidence>
<feature type="signal peptide" evidence="1">
    <location>
        <begin position="1"/>
        <end position="27"/>
    </location>
</feature>
<proteinExistence type="predicted"/>
<name>A0ABR8JT24_9BACT</name>
<organism evidence="3 4">
    <name type="scientific">Hymenobacter armeniacus</name>
    <dbReference type="NCBI Taxonomy" id="2771358"/>
    <lineage>
        <taxon>Bacteria</taxon>
        <taxon>Pseudomonadati</taxon>
        <taxon>Bacteroidota</taxon>
        <taxon>Cytophagia</taxon>
        <taxon>Cytophagales</taxon>
        <taxon>Hymenobacteraceae</taxon>
        <taxon>Hymenobacter</taxon>
    </lineage>
</organism>
<reference evidence="3 4" key="1">
    <citation type="submission" date="2020-09" db="EMBL/GenBank/DDBJ databases">
        <authorList>
            <person name="Kim M.K."/>
        </authorList>
    </citation>
    <scope>NUCLEOTIDE SEQUENCE [LARGE SCALE GENOMIC DNA]</scope>
    <source>
        <strain evidence="3 4">BT189</strain>
    </source>
</reference>
<keyword evidence="1" id="KW-0732">Signal</keyword>
<gene>
    <name evidence="3" type="ORF">IC234_10075</name>
</gene>
<evidence type="ECO:0000313" key="3">
    <source>
        <dbReference type="EMBL" id="MBD2722472.1"/>
    </source>
</evidence>
<feature type="chain" id="PRO_5045836937" description="DUF6799 domain-containing protein" evidence="1">
    <location>
        <begin position="28"/>
        <end position="407"/>
    </location>
</feature>
<dbReference type="EMBL" id="JACXAC010000003">
    <property type="protein sequence ID" value="MBD2722472.1"/>
    <property type="molecule type" value="Genomic_DNA"/>
</dbReference>
<protein>
    <recommendedName>
        <fullName evidence="2">DUF6799 domain-containing protein</fullName>
    </recommendedName>
</protein>
<dbReference type="Proteomes" id="UP000606003">
    <property type="component" value="Unassembled WGS sequence"/>
</dbReference>
<dbReference type="InterPro" id="IPR046478">
    <property type="entry name" value="DUF6799"/>
</dbReference>
<accession>A0ABR8JT24</accession>
<comment type="caution">
    <text evidence="3">The sequence shown here is derived from an EMBL/GenBank/DDBJ whole genome shotgun (WGS) entry which is preliminary data.</text>
</comment>
<sequence>MKNTLLHLRTFLVGALLLASGPRWVQAQSSSEYSNSQLPWFAMHNNTLVVQTGNKAKPLTKDVTLPNGTRVEYATQSVVLTDGKRVPMQEGDMLSLNGEFIRNQPAPPAAKAVASAPAAPAPALASVPAEAPKPALAAPPTFTYRPAAPVGGKLRGVVELGASGFNLFIIRMDEKRNWKLEKSEFGNSLVLENMATEADISKGLKAYIGQMLDYGVAGRDIHFVVSSGAAMGEGTQKIIKGLQAMKYVVTPVTPKREGELGLLAAMPAGYADRAFVVDMGSGNTKIAWQDKGQTRVVDTYGAKYYEMNVDAAAAADDVKAKAGQVPAKLRQTCFIIGGVPYELAKAGRQGKEPYTVLRAPEAYPEPAAAKAKAGLNIYQAVAAATGCQEFVFGYDANFTIGYLLALP</sequence>
<feature type="domain" description="DUF6799" evidence="2">
    <location>
        <begin position="48"/>
        <end position="99"/>
    </location>
</feature>